<reference evidence="2" key="1">
    <citation type="journal article" date="2020" name="Stud. Mycol.">
        <title>101 Dothideomycetes genomes: a test case for predicting lifestyles and emergence of pathogens.</title>
        <authorList>
            <person name="Haridas S."/>
            <person name="Albert R."/>
            <person name="Binder M."/>
            <person name="Bloem J."/>
            <person name="Labutti K."/>
            <person name="Salamov A."/>
            <person name="Andreopoulos B."/>
            <person name="Baker S."/>
            <person name="Barry K."/>
            <person name="Bills G."/>
            <person name="Bluhm B."/>
            <person name="Cannon C."/>
            <person name="Castanera R."/>
            <person name="Culley D."/>
            <person name="Daum C."/>
            <person name="Ezra D."/>
            <person name="Gonzalez J."/>
            <person name="Henrissat B."/>
            <person name="Kuo A."/>
            <person name="Liang C."/>
            <person name="Lipzen A."/>
            <person name="Lutzoni F."/>
            <person name="Magnuson J."/>
            <person name="Mondo S."/>
            <person name="Nolan M."/>
            <person name="Ohm R."/>
            <person name="Pangilinan J."/>
            <person name="Park H.-J."/>
            <person name="Ramirez L."/>
            <person name="Alfaro M."/>
            <person name="Sun H."/>
            <person name="Tritt A."/>
            <person name="Yoshinaga Y."/>
            <person name="Zwiers L.-H."/>
            <person name="Turgeon B."/>
            <person name="Goodwin S."/>
            <person name="Spatafora J."/>
            <person name="Crous P."/>
            <person name="Grigoriev I."/>
        </authorList>
    </citation>
    <scope>NUCLEOTIDE SEQUENCE</scope>
    <source>
        <strain evidence="2">CBS 122368</strain>
    </source>
</reference>
<dbReference type="EMBL" id="ML987207">
    <property type="protein sequence ID" value="KAF2242735.1"/>
    <property type="molecule type" value="Genomic_DNA"/>
</dbReference>
<evidence type="ECO:0000313" key="2">
    <source>
        <dbReference type="EMBL" id="KAF2242735.1"/>
    </source>
</evidence>
<dbReference type="OrthoDB" id="5327145at2759"/>
<feature type="region of interest" description="Disordered" evidence="1">
    <location>
        <begin position="234"/>
        <end position="413"/>
    </location>
</feature>
<dbReference type="GeneID" id="54578581"/>
<proteinExistence type="predicted"/>
<protein>
    <submittedName>
        <fullName evidence="2">Uncharacterized protein</fullName>
    </submittedName>
</protein>
<organism evidence="2 3">
    <name type="scientific">Trematosphaeria pertusa</name>
    <dbReference type="NCBI Taxonomy" id="390896"/>
    <lineage>
        <taxon>Eukaryota</taxon>
        <taxon>Fungi</taxon>
        <taxon>Dikarya</taxon>
        <taxon>Ascomycota</taxon>
        <taxon>Pezizomycotina</taxon>
        <taxon>Dothideomycetes</taxon>
        <taxon>Pleosporomycetidae</taxon>
        <taxon>Pleosporales</taxon>
        <taxon>Massarineae</taxon>
        <taxon>Trematosphaeriaceae</taxon>
        <taxon>Trematosphaeria</taxon>
    </lineage>
</organism>
<sequence>MDILAANDQENLVHNLHAGAAGKSLNAGLKGFNAKTPGKKAPKTPFKVPLNDENAVARGGKSVLKTNGKGSENLLVTGKKDGKLDNNAFVTPAGPRTRAPLGMKTTNAKTKAFQTPAPLSASAKTQKASPRLRRPKVKVHQPEVQDEEDDVPEIEYMPPKEVPLPDDMDDYLPRDWKFPMFEGKNMTRGIWEAYHNPIEDDGRTKLRREFEEGLDRDIKKKNEEFDKMFAEQWEKDQAEARRHFGVESPKKTAPKASIKPDALKKKATGPSTLKAKSAVSAFSEAPKPHYAAPTAAAKSKIPAGLISSRRSSKAAVDPSASRHAAATAASKSTIGYAQGRAARTNTTARQPLSNVTKPAPLSTATRRPTTSSSLHNRNASTNSVIAKPRGAFSRSSSTSTNATLVAPAQDEQPFRTAEDVEREMELLLLQNSDDEDADAWANSFASQLEGGDPFDEDLEGFQLQLPTGL</sequence>
<feature type="compositionally biased region" description="Basic residues" evidence="1">
    <location>
        <begin position="130"/>
        <end position="139"/>
    </location>
</feature>
<keyword evidence="3" id="KW-1185">Reference proteome</keyword>
<dbReference type="AlphaFoldDB" id="A0A6A6HX05"/>
<dbReference type="Proteomes" id="UP000800094">
    <property type="component" value="Unassembled WGS sequence"/>
</dbReference>
<dbReference type="RefSeq" id="XP_033677739.1">
    <property type="nucleotide sequence ID" value="XM_033825251.1"/>
</dbReference>
<evidence type="ECO:0000256" key="1">
    <source>
        <dbReference type="SAM" id="MobiDB-lite"/>
    </source>
</evidence>
<feature type="region of interest" description="Disordered" evidence="1">
    <location>
        <begin position="114"/>
        <end position="149"/>
    </location>
</feature>
<feature type="compositionally biased region" description="Polar residues" evidence="1">
    <location>
        <begin position="375"/>
        <end position="384"/>
    </location>
</feature>
<gene>
    <name evidence="2" type="ORF">BU26DRAFT_467136</name>
</gene>
<evidence type="ECO:0000313" key="3">
    <source>
        <dbReference type="Proteomes" id="UP000800094"/>
    </source>
</evidence>
<feature type="compositionally biased region" description="Low complexity" evidence="1">
    <location>
        <begin position="359"/>
        <end position="374"/>
    </location>
</feature>
<feature type="compositionally biased region" description="Polar residues" evidence="1">
    <location>
        <begin position="343"/>
        <end position="356"/>
    </location>
</feature>
<feature type="compositionally biased region" description="Basic and acidic residues" evidence="1">
    <location>
        <begin position="234"/>
        <end position="250"/>
    </location>
</feature>
<name>A0A6A6HX05_9PLEO</name>
<feature type="compositionally biased region" description="Low complexity" evidence="1">
    <location>
        <begin position="319"/>
        <end position="332"/>
    </location>
</feature>
<accession>A0A6A6HX05</accession>
<feature type="compositionally biased region" description="Polar residues" evidence="1">
    <location>
        <begin position="393"/>
        <end position="403"/>
    </location>
</feature>